<dbReference type="Proteomes" id="UP000249886">
    <property type="component" value="Unassembled WGS sequence"/>
</dbReference>
<organism evidence="2 3">
    <name type="scientific">Corynebacterium matruchotii</name>
    <dbReference type="NCBI Taxonomy" id="43768"/>
    <lineage>
        <taxon>Bacteria</taxon>
        <taxon>Bacillati</taxon>
        <taxon>Actinomycetota</taxon>
        <taxon>Actinomycetes</taxon>
        <taxon>Mycobacteriales</taxon>
        <taxon>Corynebacteriaceae</taxon>
        <taxon>Corynebacterium</taxon>
    </lineage>
</organism>
<comment type="caution">
    <text evidence="2">The sequence shown here is derived from an EMBL/GenBank/DDBJ whole genome shotgun (WGS) entry which is preliminary data.</text>
</comment>
<feature type="region of interest" description="Disordered" evidence="1">
    <location>
        <begin position="1"/>
        <end position="124"/>
    </location>
</feature>
<dbReference type="RefSeq" id="WP_005521374.1">
    <property type="nucleotide sequence ID" value="NZ_CP050134.2"/>
</dbReference>
<reference evidence="2 3" key="1">
    <citation type="submission" date="2018-06" db="EMBL/GenBank/DDBJ databases">
        <authorList>
            <consortium name="Pathogen Informatics"/>
            <person name="Doyle S."/>
        </authorList>
    </citation>
    <scope>NUCLEOTIDE SEQUENCE [LARGE SCALE GENOMIC DNA]</scope>
    <source>
        <strain evidence="2 3">NCTC10254</strain>
    </source>
</reference>
<feature type="compositionally biased region" description="Pro residues" evidence="1">
    <location>
        <begin position="24"/>
        <end position="34"/>
    </location>
</feature>
<dbReference type="AlphaFoldDB" id="A0A6H9XH00"/>
<proteinExistence type="predicted"/>
<name>A0A6H9XH00_9CORY</name>
<dbReference type="EMBL" id="UARK01000034">
    <property type="protein sequence ID" value="SPW33687.1"/>
    <property type="molecule type" value="Genomic_DNA"/>
</dbReference>
<sequence length="124" mass="13750">MTQPPESHLPEQSNQPPARINPYAAPPAPMPQAGPPATQQPAQTPGQVLPTIRRERRRPRFTTPPPPENQRPGETTVLDRMSLLGELHDDNSQPAFGRNRNIAGSLPDWSPQPPGEILINRRRP</sequence>
<evidence type="ECO:0000313" key="2">
    <source>
        <dbReference type="EMBL" id="SPW33687.1"/>
    </source>
</evidence>
<feature type="compositionally biased region" description="Polar residues" evidence="1">
    <location>
        <begin position="1"/>
        <end position="16"/>
    </location>
</feature>
<gene>
    <name evidence="2" type="ORF">NCTC10254_02470</name>
</gene>
<evidence type="ECO:0000256" key="1">
    <source>
        <dbReference type="SAM" id="MobiDB-lite"/>
    </source>
</evidence>
<dbReference type="GeneID" id="84574541"/>
<evidence type="ECO:0000313" key="3">
    <source>
        <dbReference type="Proteomes" id="UP000249886"/>
    </source>
</evidence>
<feature type="compositionally biased region" description="Low complexity" evidence="1">
    <location>
        <begin position="35"/>
        <end position="51"/>
    </location>
</feature>
<accession>A0A6H9XH00</accession>
<protein>
    <submittedName>
        <fullName evidence="2">Uncharacterized protein</fullName>
    </submittedName>
</protein>